<dbReference type="GO" id="GO:0004222">
    <property type="term" value="F:metalloendopeptidase activity"/>
    <property type="evidence" value="ECO:0007669"/>
    <property type="project" value="TreeGrafter"/>
</dbReference>
<dbReference type="InterPro" id="IPR016047">
    <property type="entry name" value="M23ase_b-sheet_dom"/>
</dbReference>
<evidence type="ECO:0000259" key="2">
    <source>
        <dbReference type="PROSITE" id="PS51782"/>
    </source>
</evidence>
<feature type="domain" description="LysM" evidence="2">
    <location>
        <begin position="74"/>
        <end position="117"/>
    </location>
</feature>
<dbReference type="STRING" id="766136.BHF68_06735"/>
<dbReference type="CDD" id="cd12797">
    <property type="entry name" value="M23_peptidase"/>
    <property type="match status" value="1"/>
</dbReference>
<keyword evidence="4" id="KW-1185">Reference proteome</keyword>
<reference evidence="3 4" key="1">
    <citation type="submission" date="2016-09" db="EMBL/GenBank/DDBJ databases">
        <title>Draft genome sequence for the type strain of Desulfuribacillus alkaliarsenatis AHT28, an obligately anaerobic, sulfidogenic bacterium isolated from Russian soda lake sediments.</title>
        <authorList>
            <person name="Abin C.A."/>
            <person name="Hollibaugh J.T."/>
        </authorList>
    </citation>
    <scope>NUCLEOTIDE SEQUENCE [LARGE SCALE GENOMIC DNA]</scope>
    <source>
        <strain evidence="3 4">AHT28</strain>
    </source>
</reference>
<dbReference type="AlphaFoldDB" id="A0A1E5G2J8"/>
<feature type="chain" id="PRO_5009177010" description="LysM domain-containing protein" evidence="1">
    <location>
        <begin position="23"/>
        <end position="311"/>
    </location>
</feature>
<dbReference type="InterPro" id="IPR036779">
    <property type="entry name" value="LysM_dom_sf"/>
</dbReference>
<evidence type="ECO:0000313" key="4">
    <source>
        <dbReference type="Proteomes" id="UP000094296"/>
    </source>
</evidence>
<dbReference type="RefSeq" id="WP_069643344.1">
    <property type="nucleotide sequence ID" value="NZ_MIJE01000030.1"/>
</dbReference>
<dbReference type="SUPFAM" id="SSF51261">
    <property type="entry name" value="Duplicated hybrid motif"/>
    <property type="match status" value="1"/>
</dbReference>
<dbReference type="PANTHER" id="PTHR21666">
    <property type="entry name" value="PEPTIDASE-RELATED"/>
    <property type="match status" value="1"/>
</dbReference>
<dbReference type="SUPFAM" id="SSF54106">
    <property type="entry name" value="LysM domain"/>
    <property type="match status" value="1"/>
</dbReference>
<dbReference type="CDD" id="cd00118">
    <property type="entry name" value="LysM"/>
    <property type="match status" value="2"/>
</dbReference>
<dbReference type="PANTHER" id="PTHR21666:SF270">
    <property type="entry name" value="MUREIN HYDROLASE ACTIVATOR ENVC"/>
    <property type="match status" value="1"/>
</dbReference>
<dbReference type="EMBL" id="MIJE01000030">
    <property type="protein sequence ID" value="OEF96761.1"/>
    <property type="molecule type" value="Genomic_DNA"/>
</dbReference>
<dbReference type="InterPro" id="IPR011055">
    <property type="entry name" value="Dup_hybrid_motif"/>
</dbReference>
<feature type="signal peptide" evidence="1">
    <location>
        <begin position="1"/>
        <end position="22"/>
    </location>
</feature>
<sequence>MKKVQALPVFLSFLLMSSVVLAPMTTSALSLRDFYNPFHTINEYIEKEKYARQVDSTVTALETNTSWRELPLHTEYQVKANDTLQSIAQLYKIARADLQESNPWATDPLELGQVIYVPLAVDRVHHVSWGDTIFTIAQRYGVSISDLLVINPSLDIEALTIDQEVRIPKERKQTVQLAASVNQKNFNNPMKWPVIGVLTSYYGPRWGRFHQGIDIWHQSEFQTPIYASLPGDIVFADWSGSGYGRLVIVDHGNGIQTYYAHLSRILVSEGQKVRQGDIIGHMGDSGDSIGIHLHFELRVDEQPVNPLLYLP</sequence>
<evidence type="ECO:0000313" key="3">
    <source>
        <dbReference type="EMBL" id="OEF96761.1"/>
    </source>
</evidence>
<dbReference type="InterPro" id="IPR018392">
    <property type="entry name" value="LysM"/>
</dbReference>
<dbReference type="OrthoDB" id="9805799at2"/>
<dbReference type="Gene3D" id="2.70.70.10">
    <property type="entry name" value="Glucose Permease (Domain IIA)"/>
    <property type="match status" value="1"/>
</dbReference>
<feature type="domain" description="LysM" evidence="2">
    <location>
        <begin position="123"/>
        <end position="167"/>
    </location>
</feature>
<keyword evidence="1" id="KW-0732">Signal</keyword>
<dbReference type="Gene3D" id="3.10.350.10">
    <property type="entry name" value="LysM domain"/>
    <property type="match status" value="2"/>
</dbReference>
<gene>
    <name evidence="3" type="ORF">BHF68_06735</name>
</gene>
<dbReference type="Pfam" id="PF01551">
    <property type="entry name" value="Peptidase_M23"/>
    <property type="match status" value="1"/>
</dbReference>
<evidence type="ECO:0000256" key="1">
    <source>
        <dbReference type="SAM" id="SignalP"/>
    </source>
</evidence>
<dbReference type="Pfam" id="PF01476">
    <property type="entry name" value="LysM"/>
    <property type="match status" value="2"/>
</dbReference>
<dbReference type="PROSITE" id="PS51782">
    <property type="entry name" value="LYSM"/>
    <property type="match status" value="2"/>
</dbReference>
<name>A0A1E5G2J8_9FIRM</name>
<dbReference type="Proteomes" id="UP000094296">
    <property type="component" value="Unassembled WGS sequence"/>
</dbReference>
<protein>
    <recommendedName>
        <fullName evidence="2">LysM domain-containing protein</fullName>
    </recommendedName>
</protein>
<dbReference type="InterPro" id="IPR050570">
    <property type="entry name" value="Cell_wall_metabolism_enzyme"/>
</dbReference>
<dbReference type="SMART" id="SM00257">
    <property type="entry name" value="LysM"/>
    <property type="match status" value="2"/>
</dbReference>
<comment type="caution">
    <text evidence="3">The sequence shown here is derived from an EMBL/GenBank/DDBJ whole genome shotgun (WGS) entry which is preliminary data.</text>
</comment>
<organism evidence="3 4">
    <name type="scientific">Desulfuribacillus alkaliarsenatis</name>
    <dbReference type="NCBI Taxonomy" id="766136"/>
    <lineage>
        <taxon>Bacteria</taxon>
        <taxon>Bacillati</taxon>
        <taxon>Bacillota</taxon>
        <taxon>Desulfuribacillia</taxon>
        <taxon>Desulfuribacillales</taxon>
        <taxon>Desulfuribacillaceae</taxon>
        <taxon>Desulfuribacillus</taxon>
    </lineage>
</organism>
<proteinExistence type="predicted"/>
<accession>A0A1E5G2J8</accession>